<dbReference type="PROSITE" id="PS51257">
    <property type="entry name" value="PROKAR_LIPOPROTEIN"/>
    <property type="match status" value="1"/>
</dbReference>
<dbReference type="AlphaFoldDB" id="A0A2A2D4Q2"/>
<keyword evidence="4" id="KW-1185">Reference proteome</keyword>
<sequence length="417" mass="42692">MPRGRHRHSPPLHRLLPPSSVAATSVACAAGAWVVGETVVIRGLAAAAAAAAVVGAVLMRRWDRSAGKRVAQLTAARVRDEWKTEERIAELESELEEARAIRAKLEGKLRGKRAELARLRTEHADLLRRYATAETERASALEGRRVARGSVPRPARALESTAPAGTPGSIVAAAAYRKAAEALRDLERNAALQQAEADAEAAEEAGEDGEGTVATDGAATAAPDTFRPSGAARAAAVTDATAAVTDATAAVTDATADAAVETPAADAAKPVVTQKTSGTGEASGTDGTAEAGKSADAGKTSAKDRTSATDSAIATDKAPKAVGPAAVPAGPKAAVPQQPAARRRASRAQGGFDFFGTQQPLPPRPVEETDLADVVGEEALAEVEAGADTEAEGDVIDLTAHDETEQIDIAELRTAIS</sequence>
<evidence type="ECO:0000256" key="2">
    <source>
        <dbReference type="SAM" id="MobiDB-lite"/>
    </source>
</evidence>
<feature type="compositionally biased region" description="Low complexity" evidence="2">
    <location>
        <begin position="211"/>
        <end position="226"/>
    </location>
</feature>
<reference evidence="3 4" key="1">
    <citation type="submission" date="2017-08" db="EMBL/GenBank/DDBJ databases">
        <title>Genome sequence of Streptomyces albireticuli NRRL B-1670.</title>
        <authorList>
            <person name="Graham D.E."/>
            <person name="Mahan K.M."/>
            <person name="Klingeman D.M."/>
            <person name="Hettich R.L."/>
            <person name="Parry R.J."/>
            <person name="Spain J.C."/>
        </authorList>
    </citation>
    <scope>NUCLEOTIDE SEQUENCE [LARGE SCALE GENOMIC DNA]</scope>
    <source>
        <strain evidence="3 4">NRRL B-1670</strain>
    </source>
</reference>
<evidence type="ECO:0000313" key="4">
    <source>
        <dbReference type="Proteomes" id="UP000218944"/>
    </source>
</evidence>
<gene>
    <name evidence="3" type="ORF">CK936_24760</name>
</gene>
<evidence type="ECO:0000313" key="3">
    <source>
        <dbReference type="EMBL" id="PAU46310.1"/>
    </source>
</evidence>
<keyword evidence="1" id="KW-0175">Coiled coil</keyword>
<protein>
    <recommendedName>
        <fullName evidence="5">Secreted protein</fullName>
    </recommendedName>
</protein>
<feature type="region of interest" description="Disordered" evidence="2">
    <location>
        <begin position="194"/>
        <end position="226"/>
    </location>
</feature>
<organism evidence="3 4">
    <name type="scientific">Streptomyces albireticuli</name>
    <dbReference type="NCBI Taxonomy" id="1940"/>
    <lineage>
        <taxon>Bacteria</taxon>
        <taxon>Bacillati</taxon>
        <taxon>Actinomycetota</taxon>
        <taxon>Actinomycetes</taxon>
        <taxon>Kitasatosporales</taxon>
        <taxon>Streptomycetaceae</taxon>
        <taxon>Streptomyces</taxon>
    </lineage>
</organism>
<feature type="compositionally biased region" description="Acidic residues" evidence="2">
    <location>
        <begin position="197"/>
        <end position="210"/>
    </location>
</feature>
<name>A0A2A2D4Q2_9ACTN</name>
<dbReference type="EMBL" id="NSJV01000470">
    <property type="protein sequence ID" value="PAU46310.1"/>
    <property type="molecule type" value="Genomic_DNA"/>
</dbReference>
<dbReference type="Proteomes" id="UP000218944">
    <property type="component" value="Unassembled WGS sequence"/>
</dbReference>
<proteinExistence type="predicted"/>
<feature type="compositionally biased region" description="Polar residues" evidence="2">
    <location>
        <begin position="273"/>
        <end position="286"/>
    </location>
</feature>
<feature type="coiled-coil region" evidence="1">
    <location>
        <begin position="81"/>
        <end position="136"/>
    </location>
</feature>
<evidence type="ECO:0008006" key="5">
    <source>
        <dbReference type="Google" id="ProtNLM"/>
    </source>
</evidence>
<evidence type="ECO:0000256" key="1">
    <source>
        <dbReference type="SAM" id="Coils"/>
    </source>
</evidence>
<comment type="caution">
    <text evidence="3">The sequence shown here is derived from an EMBL/GenBank/DDBJ whole genome shotgun (WGS) entry which is preliminary data.</text>
</comment>
<feature type="region of interest" description="Disordered" evidence="2">
    <location>
        <begin position="269"/>
        <end position="347"/>
    </location>
</feature>
<accession>A0A2A2D4Q2</accession>
<feature type="compositionally biased region" description="Low complexity" evidence="2">
    <location>
        <begin position="320"/>
        <end position="340"/>
    </location>
</feature>